<feature type="domain" description="C2H2-type" evidence="7">
    <location>
        <begin position="450"/>
        <end position="477"/>
    </location>
</feature>
<evidence type="ECO:0000256" key="3">
    <source>
        <dbReference type="ARBA" id="ARBA00022771"/>
    </source>
</evidence>
<keyword evidence="4" id="KW-0862">Zinc</keyword>
<dbReference type="InterPro" id="IPR013087">
    <property type="entry name" value="Znf_C2H2_type"/>
</dbReference>
<dbReference type="GO" id="GO:0000981">
    <property type="term" value="F:DNA-binding transcription factor activity, RNA polymerase II-specific"/>
    <property type="evidence" value="ECO:0007669"/>
    <property type="project" value="TreeGrafter"/>
</dbReference>
<dbReference type="PROSITE" id="PS00028">
    <property type="entry name" value="ZINC_FINGER_C2H2_1"/>
    <property type="match status" value="3"/>
</dbReference>
<dbReference type="SUPFAM" id="SSF57667">
    <property type="entry name" value="beta-beta-alpha zinc fingers"/>
    <property type="match status" value="1"/>
</dbReference>
<feature type="region of interest" description="Disordered" evidence="6">
    <location>
        <begin position="30"/>
        <end position="54"/>
    </location>
</feature>
<evidence type="ECO:0000313" key="8">
    <source>
        <dbReference type="EMBL" id="JAB54847.1"/>
    </source>
</evidence>
<name>U5ENJ1_9DIPT</name>
<keyword evidence="1" id="KW-0479">Metal-binding</keyword>
<organism evidence="8">
    <name type="scientific">Corethrella appendiculata</name>
    <dbReference type="NCBI Taxonomy" id="1370023"/>
    <lineage>
        <taxon>Eukaryota</taxon>
        <taxon>Metazoa</taxon>
        <taxon>Ecdysozoa</taxon>
        <taxon>Arthropoda</taxon>
        <taxon>Hexapoda</taxon>
        <taxon>Insecta</taxon>
        <taxon>Pterygota</taxon>
        <taxon>Neoptera</taxon>
        <taxon>Endopterygota</taxon>
        <taxon>Diptera</taxon>
        <taxon>Nematocera</taxon>
        <taxon>Culicoidea</taxon>
        <taxon>Chaoboridae</taxon>
        <taxon>Corethrella</taxon>
    </lineage>
</organism>
<dbReference type="GO" id="GO:0005634">
    <property type="term" value="C:nucleus"/>
    <property type="evidence" value="ECO:0007669"/>
    <property type="project" value="TreeGrafter"/>
</dbReference>
<feature type="domain" description="C2H2-type" evidence="7">
    <location>
        <begin position="376"/>
        <end position="403"/>
    </location>
</feature>
<keyword evidence="2" id="KW-0677">Repeat</keyword>
<feature type="compositionally biased region" description="Polar residues" evidence="6">
    <location>
        <begin position="1"/>
        <end position="19"/>
    </location>
</feature>
<feature type="domain" description="C2H2-type" evidence="7">
    <location>
        <begin position="349"/>
        <end position="377"/>
    </location>
</feature>
<dbReference type="PANTHER" id="PTHR24408:SF58">
    <property type="entry name" value="TRANSCRIPTION FACTOR (TFIIIA), PUTATIVE (AFU_ORTHOLOGUE AFUA_1G05150)-RELATED"/>
    <property type="match status" value="1"/>
</dbReference>
<feature type="region of interest" description="Disordered" evidence="6">
    <location>
        <begin position="1"/>
        <end position="20"/>
    </location>
</feature>
<protein>
    <submittedName>
        <fullName evidence="8">Putative muscle m-line assembly protein unc-89</fullName>
    </submittedName>
</protein>
<dbReference type="InterPro" id="IPR036236">
    <property type="entry name" value="Znf_C2H2_sf"/>
</dbReference>
<feature type="region of interest" description="Disordered" evidence="6">
    <location>
        <begin position="280"/>
        <end position="332"/>
    </location>
</feature>
<dbReference type="EMBL" id="GANO01005024">
    <property type="protein sequence ID" value="JAB54847.1"/>
    <property type="molecule type" value="mRNA"/>
</dbReference>
<keyword evidence="3 5" id="KW-0863">Zinc-finger</keyword>
<dbReference type="GO" id="GO:0008270">
    <property type="term" value="F:zinc ion binding"/>
    <property type="evidence" value="ECO:0007669"/>
    <property type="project" value="UniProtKB-KW"/>
</dbReference>
<sequence length="492" mass="54302">EVSASTSLASSKKGNSVIQATMDDIEMKSLIEEPQQQDDKTLEKLDTKTDKEKSELIDNVEMESIHENSLNISEKFKATDEIVVAAVKQEFTVNDDKEESTSRNISLNKSEQFNAIDEVEVEPIQKTIDELKKKGCNILKEFFEKLPAPESSTETKRKGNGQEVNDGDLIVIKKRVKIESPPVEVVTQTVKNPQASLKTRKSLLPPPMLTGRATTITNKENDYRQKLRKSIAPPAIATSSGGVVETKSILKTRKSLAPANLMVKKSAAITIPTKSTLAMDMKKRTSLTKRKSIGQKSPAGRKSMAQKSPARRKSIAPALSRKSILPPTSRKSIMPALTSTTSVAKESELKCDQCSKTFRIESSLQAHKRNHHSNELKCRYCDKKFAVAKALEQHLNEHCLKIPTSERKKLLAANSFDKRSTATMPPPMGSRLKKPNGGISGIMRTPTKSLTCHVCKKKFLDVLQYTLHVQTHNLGTPSSNNSNASSLSSSPI</sequence>
<evidence type="ECO:0000259" key="7">
    <source>
        <dbReference type="PROSITE" id="PS50157"/>
    </source>
</evidence>
<proteinExistence type="evidence at transcript level"/>
<feature type="compositionally biased region" description="Basic residues" evidence="6">
    <location>
        <begin position="284"/>
        <end position="293"/>
    </location>
</feature>
<evidence type="ECO:0000256" key="5">
    <source>
        <dbReference type="PROSITE-ProRule" id="PRU00042"/>
    </source>
</evidence>
<dbReference type="PANTHER" id="PTHR24408">
    <property type="entry name" value="ZINC FINGER PROTEIN"/>
    <property type="match status" value="1"/>
</dbReference>
<feature type="compositionally biased region" description="Low complexity" evidence="6">
    <location>
        <begin position="478"/>
        <end position="492"/>
    </location>
</feature>
<feature type="region of interest" description="Disordered" evidence="6">
    <location>
        <begin position="419"/>
        <end position="439"/>
    </location>
</feature>
<evidence type="ECO:0000256" key="4">
    <source>
        <dbReference type="ARBA" id="ARBA00022833"/>
    </source>
</evidence>
<dbReference type="GO" id="GO:0043565">
    <property type="term" value="F:sequence-specific DNA binding"/>
    <property type="evidence" value="ECO:0007669"/>
    <property type="project" value="TreeGrafter"/>
</dbReference>
<accession>U5ENJ1</accession>
<feature type="non-terminal residue" evidence="8">
    <location>
        <position position="1"/>
    </location>
</feature>
<reference evidence="8" key="1">
    <citation type="journal article" date="2014" name="Insect Biochem. Mol. Biol.">
        <title>An insight into the sialome of the frog biting fly, Corethrella appendiculata.</title>
        <authorList>
            <person name="Ribeiro J.M.C."/>
            <person name="Chagas A.C."/>
            <person name="Pham V.M."/>
            <person name="Lounibos L.P."/>
            <person name="Calvo E."/>
        </authorList>
    </citation>
    <scope>NUCLEOTIDE SEQUENCE</scope>
    <source>
        <tissue evidence="8">Salivary glands</tissue>
    </source>
</reference>
<feature type="region of interest" description="Disordered" evidence="6">
    <location>
        <begin position="472"/>
        <end position="492"/>
    </location>
</feature>
<dbReference type="AlphaFoldDB" id="U5ENJ1"/>
<evidence type="ECO:0000256" key="2">
    <source>
        <dbReference type="ARBA" id="ARBA00022737"/>
    </source>
</evidence>
<dbReference type="Pfam" id="PF00096">
    <property type="entry name" value="zf-C2H2"/>
    <property type="match status" value="2"/>
</dbReference>
<dbReference type="SMART" id="SM00355">
    <property type="entry name" value="ZnF_C2H2"/>
    <property type="match status" value="3"/>
</dbReference>
<dbReference type="Gene3D" id="3.30.160.60">
    <property type="entry name" value="Classic Zinc Finger"/>
    <property type="match status" value="1"/>
</dbReference>
<dbReference type="PROSITE" id="PS50157">
    <property type="entry name" value="ZINC_FINGER_C2H2_2"/>
    <property type="match status" value="3"/>
</dbReference>
<evidence type="ECO:0000256" key="6">
    <source>
        <dbReference type="SAM" id="MobiDB-lite"/>
    </source>
</evidence>
<evidence type="ECO:0000256" key="1">
    <source>
        <dbReference type="ARBA" id="ARBA00022723"/>
    </source>
</evidence>